<sequence length="181" mass="20069">MKVLSLTDQQKQDLAVLAGLQKQKKRASGKLGGKSVGSGRRNEVGEDVSLPLRVPKSLIVSVKALIQLSRGKASCSELSMLCVMASVCLVAKRSLSTLPVMEIEIRPIKMYLDLLLNHFISIQPDYGDVGWLSELIDALEHYITVVEDTFSSESLSYFVLDNWAFIETVESVAKKTNYRFS</sequence>
<dbReference type="RefSeq" id="WP_305472614.1">
    <property type="nucleotide sequence ID" value="NZ_JAUYVT010000014.1"/>
</dbReference>
<dbReference type="Proteomes" id="UP001177212">
    <property type="component" value="Unassembled WGS sequence"/>
</dbReference>
<accession>A0ABT9FGE0</accession>
<evidence type="ECO:0000313" key="1">
    <source>
        <dbReference type="EMBL" id="MDP2565853.1"/>
    </source>
</evidence>
<gene>
    <name evidence="1" type="ORF">Q8W34_14495</name>
</gene>
<name>A0ABT9FGE0_9GAMM</name>
<organism evidence="1 2">
    <name type="scientific">Pseudoalteromonas marina</name>
    <dbReference type="NCBI Taxonomy" id="267375"/>
    <lineage>
        <taxon>Bacteria</taxon>
        <taxon>Pseudomonadati</taxon>
        <taxon>Pseudomonadota</taxon>
        <taxon>Gammaproteobacteria</taxon>
        <taxon>Alteromonadales</taxon>
        <taxon>Pseudoalteromonadaceae</taxon>
        <taxon>Pseudoalteromonas</taxon>
    </lineage>
</organism>
<evidence type="ECO:0000313" key="2">
    <source>
        <dbReference type="Proteomes" id="UP001177212"/>
    </source>
</evidence>
<protein>
    <submittedName>
        <fullName evidence="1">Uncharacterized protein</fullName>
    </submittedName>
</protein>
<dbReference type="EMBL" id="JAUYVT010000014">
    <property type="protein sequence ID" value="MDP2565853.1"/>
    <property type="molecule type" value="Genomic_DNA"/>
</dbReference>
<keyword evidence="2" id="KW-1185">Reference proteome</keyword>
<reference evidence="1" key="1">
    <citation type="submission" date="2023-07" db="EMBL/GenBank/DDBJ databases">
        <title>Genome content predicts the carbon catabolic preferences of heterotrophic bacteria.</title>
        <authorList>
            <person name="Gralka M."/>
        </authorList>
    </citation>
    <scope>NUCLEOTIDE SEQUENCE</scope>
    <source>
        <strain evidence="1">4G09</strain>
    </source>
</reference>
<proteinExistence type="predicted"/>
<comment type="caution">
    <text evidence="1">The sequence shown here is derived from an EMBL/GenBank/DDBJ whole genome shotgun (WGS) entry which is preliminary data.</text>
</comment>